<dbReference type="Proteomes" id="UP000759537">
    <property type="component" value="Unassembled WGS sequence"/>
</dbReference>
<reference evidence="2" key="1">
    <citation type="submission" date="2019-10" db="EMBL/GenBank/DDBJ databases">
        <authorList>
            <consortium name="DOE Joint Genome Institute"/>
            <person name="Kuo A."/>
            <person name="Miyauchi S."/>
            <person name="Kiss E."/>
            <person name="Drula E."/>
            <person name="Kohler A."/>
            <person name="Sanchez-Garcia M."/>
            <person name="Andreopoulos B."/>
            <person name="Barry K.W."/>
            <person name="Bonito G."/>
            <person name="Buee M."/>
            <person name="Carver A."/>
            <person name="Chen C."/>
            <person name="Cichocki N."/>
            <person name="Clum A."/>
            <person name="Culley D."/>
            <person name="Crous P.W."/>
            <person name="Fauchery L."/>
            <person name="Girlanda M."/>
            <person name="Hayes R."/>
            <person name="Keri Z."/>
            <person name="LaButti K."/>
            <person name="Lipzen A."/>
            <person name="Lombard V."/>
            <person name="Magnuson J."/>
            <person name="Maillard F."/>
            <person name="Morin E."/>
            <person name="Murat C."/>
            <person name="Nolan M."/>
            <person name="Ohm R."/>
            <person name="Pangilinan J."/>
            <person name="Pereira M."/>
            <person name="Perotto S."/>
            <person name="Peter M."/>
            <person name="Riley R."/>
            <person name="Sitrit Y."/>
            <person name="Stielow B."/>
            <person name="Szollosi G."/>
            <person name="Zifcakova L."/>
            <person name="Stursova M."/>
            <person name="Spatafora J.W."/>
            <person name="Tedersoo L."/>
            <person name="Vaario L.-M."/>
            <person name="Yamada A."/>
            <person name="Yan M."/>
            <person name="Wang P."/>
            <person name="Xu J."/>
            <person name="Bruns T."/>
            <person name="Baldrian P."/>
            <person name="Vilgalys R."/>
            <person name="Henrissat B."/>
            <person name="Grigoriev I.V."/>
            <person name="Hibbett D."/>
            <person name="Nagy L.G."/>
            <person name="Martin F.M."/>
        </authorList>
    </citation>
    <scope>NUCLEOTIDE SEQUENCE</scope>
    <source>
        <strain evidence="2">Prilba</strain>
    </source>
</reference>
<sequence>MTILFRNLRAFGYVTVLILAGGVLGIASYFASQFLPHTRFSYTIYSLVAPSVTIAVLITLLYDSRPWIDALFLFIMTISWLGKFNICVDINGPADCYSLGSSRTQTKHGTISSKAFCYEAKTLEAVSWSIFIILMFFLIFVIALANRSQVLGWPEIWYEDIYDLPWFGEYPGYPGQPFYPPYPGAEFQNQGPMVGGPQMLGNGGVVQHQPGHSIIIWPGANGEPPRIEQRPGIVTHNTLSL</sequence>
<dbReference type="EMBL" id="WHVB01000003">
    <property type="protein sequence ID" value="KAF8484937.1"/>
    <property type="molecule type" value="Genomic_DNA"/>
</dbReference>
<keyword evidence="1" id="KW-0812">Transmembrane</keyword>
<keyword evidence="1" id="KW-0472">Membrane</keyword>
<feature type="transmembrane region" description="Helical" evidence="1">
    <location>
        <begin position="42"/>
        <end position="62"/>
    </location>
</feature>
<gene>
    <name evidence="2" type="ORF">DFH94DRAFT_623725</name>
</gene>
<keyword evidence="1" id="KW-1133">Transmembrane helix</keyword>
<organism evidence="2 3">
    <name type="scientific">Russula ochroleuca</name>
    <dbReference type="NCBI Taxonomy" id="152965"/>
    <lineage>
        <taxon>Eukaryota</taxon>
        <taxon>Fungi</taxon>
        <taxon>Dikarya</taxon>
        <taxon>Basidiomycota</taxon>
        <taxon>Agaricomycotina</taxon>
        <taxon>Agaricomycetes</taxon>
        <taxon>Russulales</taxon>
        <taxon>Russulaceae</taxon>
        <taxon>Russula</taxon>
    </lineage>
</organism>
<dbReference type="AlphaFoldDB" id="A0A9P5TCY5"/>
<feature type="transmembrane region" description="Helical" evidence="1">
    <location>
        <begin position="125"/>
        <end position="145"/>
    </location>
</feature>
<evidence type="ECO:0008006" key="4">
    <source>
        <dbReference type="Google" id="ProtNLM"/>
    </source>
</evidence>
<feature type="transmembrane region" description="Helical" evidence="1">
    <location>
        <begin position="12"/>
        <end position="30"/>
    </location>
</feature>
<keyword evidence="3" id="KW-1185">Reference proteome</keyword>
<proteinExistence type="predicted"/>
<evidence type="ECO:0000313" key="3">
    <source>
        <dbReference type="Proteomes" id="UP000759537"/>
    </source>
</evidence>
<evidence type="ECO:0000256" key="1">
    <source>
        <dbReference type="SAM" id="Phobius"/>
    </source>
</evidence>
<protein>
    <recommendedName>
        <fullName evidence="4">MARVEL domain-containing protein</fullName>
    </recommendedName>
</protein>
<name>A0A9P5TCY5_9AGAM</name>
<reference evidence="2" key="2">
    <citation type="journal article" date="2020" name="Nat. Commun.">
        <title>Large-scale genome sequencing of mycorrhizal fungi provides insights into the early evolution of symbiotic traits.</title>
        <authorList>
            <person name="Miyauchi S."/>
            <person name="Kiss E."/>
            <person name="Kuo A."/>
            <person name="Drula E."/>
            <person name="Kohler A."/>
            <person name="Sanchez-Garcia M."/>
            <person name="Morin E."/>
            <person name="Andreopoulos B."/>
            <person name="Barry K.W."/>
            <person name="Bonito G."/>
            <person name="Buee M."/>
            <person name="Carver A."/>
            <person name="Chen C."/>
            <person name="Cichocki N."/>
            <person name="Clum A."/>
            <person name="Culley D."/>
            <person name="Crous P.W."/>
            <person name="Fauchery L."/>
            <person name="Girlanda M."/>
            <person name="Hayes R.D."/>
            <person name="Keri Z."/>
            <person name="LaButti K."/>
            <person name="Lipzen A."/>
            <person name="Lombard V."/>
            <person name="Magnuson J."/>
            <person name="Maillard F."/>
            <person name="Murat C."/>
            <person name="Nolan M."/>
            <person name="Ohm R.A."/>
            <person name="Pangilinan J."/>
            <person name="Pereira M.F."/>
            <person name="Perotto S."/>
            <person name="Peter M."/>
            <person name="Pfister S."/>
            <person name="Riley R."/>
            <person name="Sitrit Y."/>
            <person name="Stielow J.B."/>
            <person name="Szollosi G."/>
            <person name="Zifcakova L."/>
            <person name="Stursova M."/>
            <person name="Spatafora J.W."/>
            <person name="Tedersoo L."/>
            <person name="Vaario L.M."/>
            <person name="Yamada A."/>
            <person name="Yan M."/>
            <person name="Wang P."/>
            <person name="Xu J."/>
            <person name="Bruns T."/>
            <person name="Baldrian P."/>
            <person name="Vilgalys R."/>
            <person name="Dunand C."/>
            <person name="Henrissat B."/>
            <person name="Grigoriev I.V."/>
            <person name="Hibbett D."/>
            <person name="Nagy L.G."/>
            <person name="Martin F.M."/>
        </authorList>
    </citation>
    <scope>NUCLEOTIDE SEQUENCE</scope>
    <source>
        <strain evidence="2">Prilba</strain>
    </source>
</reference>
<evidence type="ECO:0000313" key="2">
    <source>
        <dbReference type="EMBL" id="KAF8484937.1"/>
    </source>
</evidence>
<accession>A0A9P5TCY5</accession>
<feature type="transmembrane region" description="Helical" evidence="1">
    <location>
        <begin position="67"/>
        <end position="86"/>
    </location>
</feature>
<comment type="caution">
    <text evidence="2">The sequence shown here is derived from an EMBL/GenBank/DDBJ whole genome shotgun (WGS) entry which is preliminary data.</text>
</comment>
<dbReference type="OrthoDB" id="3264219at2759"/>